<evidence type="ECO:0000313" key="1">
    <source>
        <dbReference type="EMBL" id="EEG49360.1"/>
    </source>
</evidence>
<reference evidence="1 2" key="1">
    <citation type="submission" date="2009-01" db="EMBL/GenBank/DDBJ databases">
        <authorList>
            <person name="Fulton L."/>
            <person name="Clifton S."/>
            <person name="Fulton B."/>
            <person name="Xu J."/>
            <person name="Minx P."/>
            <person name="Pepin K.H."/>
            <person name="Johnson M."/>
            <person name="Bhonagiri V."/>
            <person name="Nash W.E."/>
            <person name="Mardis E.R."/>
            <person name="Wilson R.K."/>
        </authorList>
    </citation>
    <scope>NUCLEOTIDE SEQUENCE [LARGE SCALE GENOMIC DNA]</scope>
    <source>
        <strain evidence="2">DSM 10507 / JCM 14656 / S5a33</strain>
    </source>
</reference>
<gene>
    <name evidence="1" type="ORF">RUMHYD_01710</name>
</gene>
<dbReference type="EMBL" id="ACBZ01000085">
    <property type="protein sequence ID" value="EEG49360.1"/>
    <property type="molecule type" value="Genomic_DNA"/>
</dbReference>
<dbReference type="PATRIC" id="fig|476272.21.peg.2082"/>
<sequence length="42" mass="5090">MVFHAESLDFTGVFRKKTIDFLAKSAYNNFYQRKKQSIKRQF</sequence>
<organism evidence="1 2">
    <name type="scientific">Blautia hydrogenotrophica (strain DSM 10507 / JCM 14656 / S5a33)</name>
    <name type="common">Ruminococcus hydrogenotrophicus</name>
    <dbReference type="NCBI Taxonomy" id="476272"/>
    <lineage>
        <taxon>Bacteria</taxon>
        <taxon>Bacillati</taxon>
        <taxon>Bacillota</taxon>
        <taxon>Clostridia</taxon>
        <taxon>Lachnospirales</taxon>
        <taxon>Lachnospiraceae</taxon>
        <taxon>Blautia</taxon>
    </lineage>
</organism>
<proteinExistence type="predicted"/>
<reference evidence="1 2" key="2">
    <citation type="submission" date="2009-02" db="EMBL/GenBank/DDBJ databases">
        <title>Draft genome sequence of Blautia hydrogenotrophica DSM 10507 (Ruminococcus hydrogenotrophicus DSM 10507).</title>
        <authorList>
            <person name="Sudarsanam P."/>
            <person name="Ley R."/>
            <person name="Guruge J."/>
            <person name="Turnbaugh P.J."/>
            <person name="Mahowald M."/>
            <person name="Liep D."/>
            <person name="Gordon J."/>
        </authorList>
    </citation>
    <scope>NUCLEOTIDE SEQUENCE [LARGE SCALE GENOMIC DNA]</scope>
    <source>
        <strain evidence="2">DSM 10507 / JCM 14656 / S5a33</strain>
    </source>
</reference>
<keyword evidence="2" id="KW-1185">Reference proteome</keyword>
<dbReference type="Proteomes" id="UP000003100">
    <property type="component" value="Unassembled WGS sequence"/>
</dbReference>
<comment type="caution">
    <text evidence="1">The sequence shown here is derived from an EMBL/GenBank/DDBJ whole genome shotgun (WGS) entry which is preliminary data.</text>
</comment>
<dbReference type="AlphaFoldDB" id="C0CLI8"/>
<name>C0CLI8_BLAHS</name>
<protein>
    <submittedName>
        <fullName evidence="1">Uncharacterized protein</fullName>
    </submittedName>
</protein>
<accession>C0CLI8</accession>
<evidence type="ECO:0000313" key="2">
    <source>
        <dbReference type="Proteomes" id="UP000003100"/>
    </source>
</evidence>
<dbReference type="HOGENOM" id="CLU_3247953_0_0_9"/>